<dbReference type="AlphaFoldDB" id="A0A7X0F2X2"/>
<accession>A0A7X0F2X2</accession>
<gene>
    <name evidence="1" type="ORF">FHU36_008577</name>
</gene>
<name>A0A7X0F2X2_9ACTN</name>
<sequence>MRDEEGVQIAELVSTGIAQFHLMAGDLDTAYRSDEAELRGLLASRVWGTGPAGTAFFQALQALGGPERWLDDTDALVRDINKTPTKLRRAVGNSLSTDDAVAEYLARALGPA</sequence>
<dbReference type="RefSeq" id="WP_185089655.1">
    <property type="nucleotide sequence ID" value="NZ_JACHJB010000004.1"/>
</dbReference>
<proteinExistence type="predicted"/>
<evidence type="ECO:0000313" key="1">
    <source>
        <dbReference type="EMBL" id="MBB6351994.1"/>
    </source>
</evidence>
<dbReference type="EMBL" id="JACHJB010000004">
    <property type="protein sequence ID" value="MBB6351994.1"/>
    <property type="molecule type" value="Genomic_DNA"/>
</dbReference>
<dbReference type="Proteomes" id="UP000583800">
    <property type="component" value="Unassembled WGS sequence"/>
</dbReference>
<comment type="caution">
    <text evidence="1">The sequence shown here is derived from an EMBL/GenBank/DDBJ whole genome shotgun (WGS) entry which is preliminary data.</text>
</comment>
<evidence type="ECO:0000313" key="2">
    <source>
        <dbReference type="Proteomes" id="UP000583800"/>
    </source>
</evidence>
<protein>
    <submittedName>
        <fullName evidence="1">Uncharacterized protein</fullName>
    </submittedName>
</protein>
<organism evidence="1 2">
    <name type="scientific">Nonomuraea muscovyensis</name>
    <dbReference type="NCBI Taxonomy" id="1124761"/>
    <lineage>
        <taxon>Bacteria</taxon>
        <taxon>Bacillati</taxon>
        <taxon>Actinomycetota</taxon>
        <taxon>Actinomycetes</taxon>
        <taxon>Streptosporangiales</taxon>
        <taxon>Streptosporangiaceae</taxon>
        <taxon>Nonomuraea</taxon>
    </lineage>
</organism>
<keyword evidence="2" id="KW-1185">Reference proteome</keyword>
<reference evidence="1 2" key="1">
    <citation type="submission" date="2020-08" db="EMBL/GenBank/DDBJ databases">
        <title>Sequencing the genomes of 1000 actinobacteria strains.</title>
        <authorList>
            <person name="Klenk H.-P."/>
        </authorList>
    </citation>
    <scope>NUCLEOTIDE SEQUENCE [LARGE SCALE GENOMIC DNA]</scope>
    <source>
        <strain evidence="1 2">DSM 45913</strain>
    </source>
</reference>